<evidence type="ECO:0000313" key="1">
    <source>
        <dbReference type="EMBL" id="KAK3765328.1"/>
    </source>
</evidence>
<accession>A0AAE1DDF3</accession>
<keyword evidence="2" id="KW-1185">Reference proteome</keyword>
<sequence length="87" mass="9953">MLFLFRKDQEGSLPRISIPSAAFLNVVWSHVARHVRQSLEAATTNLSLQDDRSCHCHCHCLSDLVRQGQEVNIGTGLRLTEDLQYYR</sequence>
<evidence type="ECO:0000313" key="2">
    <source>
        <dbReference type="Proteomes" id="UP001283361"/>
    </source>
</evidence>
<dbReference type="Proteomes" id="UP001283361">
    <property type="component" value="Unassembled WGS sequence"/>
</dbReference>
<name>A0AAE1DDF3_9GAST</name>
<gene>
    <name evidence="1" type="ORF">RRG08_006363</name>
</gene>
<reference evidence="1" key="1">
    <citation type="journal article" date="2023" name="G3 (Bethesda)">
        <title>A reference genome for the long-term kleptoplast-retaining sea slug Elysia crispata morphotype clarki.</title>
        <authorList>
            <person name="Eastman K.E."/>
            <person name="Pendleton A.L."/>
            <person name="Shaikh M.A."/>
            <person name="Suttiyut T."/>
            <person name="Ogas R."/>
            <person name="Tomko P."/>
            <person name="Gavelis G."/>
            <person name="Widhalm J.R."/>
            <person name="Wisecaver J.H."/>
        </authorList>
    </citation>
    <scope>NUCLEOTIDE SEQUENCE</scope>
    <source>
        <strain evidence="1">ECLA1</strain>
    </source>
</reference>
<dbReference type="AlphaFoldDB" id="A0AAE1DDF3"/>
<proteinExistence type="predicted"/>
<protein>
    <submittedName>
        <fullName evidence="1">Uncharacterized protein</fullName>
    </submittedName>
</protein>
<organism evidence="1 2">
    <name type="scientific">Elysia crispata</name>
    <name type="common">lettuce slug</name>
    <dbReference type="NCBI Taxonomy" id="231223"/>
    <lineage>
        <taxon>Eukaryota</taxon>
        <taxon>Metazoa</taxon>
        <taxon>Spiralia</taxon>
        <taxon>Lophotrochozoa</taxon>
        <taxon>Mollusca</taxon>
        <taxon>Gastropoda</taxon>
        <taxon>Heterobranchia</taxon>
        <taxon>Euthyneura</taxon>
        <taxon>Panpulmonata</taxon>
        <taxon>Sacoglossa</taxon>
        <taxon>Placobranchoidea</taxon>
        <taxon>Plakobranchidae</taxon>
        <taxon>Elysia</taxon>
    </lineage>
</organism>
<dbReference type="EMBL" id="JAWDGP010004319">
    <property type="protein sequence ID" value="KAK3765328.1"/>
    <property type="molecule type" value="Genomic_DNA"/>
</dbReference>
<comment type="caution">
    <text evidence="1">The sequence shown here is derived from an EMBL/GenBank/DDBJ whole genome shotgun (WGS) entry which is preliminary data.</text>
</comment>